<dbReference type="AlphaFoldDB" id="A0A1B7MD83"/>
<evidence type="ECO:0000256" key="1">
    <source>
        <dbReference type="SAM" id="MobiDB-lite"/>
    </source>
</evidence>
<evidence type="ECO:0000313" key="3">
    <source>
        <dbReference type="Proteomes" id="UP000092154"/>
    </source>
</evidence>
<accession>A0A1B7MD83</accession>
<proteinExistence type="predicted"/>
<dbReference type="Proteomes" id="UP000092154">
    <property type="component" value="Unassembled WGS sequence"/>
</dbReference>
<keyword evidence="3" id="KW-1185">Reference proteome</keyword>
<sequence>MGMQSTGVDYWKVATQFLPFQVQTWMTPAGDPVAGEQAVLLTPPVAVPEDMSTGTMDQKNTSEEEMMA</sequence>
<reference evidence="2 3" key="1">
    <citation type="submission" date="2016-06" db="EMBL/GenBank/DDBJ databases">
        <title>Comparative genomics of the ectomycorrhizal sister species Rhizopogon vinicolor and Rhizopogon vesiculosus (Basidiomycota: Boletales) reveals a divergence of the mating type B locus.</title>
        <authorList>
            <consortium name="DOE Joint Genome Institute"/>
            <person name="Mujic A.B."/>
            <person name="Kuo A."/>
            <person name="Tritt A."/>
            <person name="Lipzen A."/>
            <person name="Chen C."/>
            <person name="Johnson J."/>
            <person name="Sharma A."/>
            <person name="Barry K."/>
            <person name="Grigoriev I.V."/>
            <person name="Spatafora J.W."/>
        </authorList>
    </citation>
    <scope>NUCLEOTIDE SEQUENCE [LARGE SCALE GENOMIC DNA]</scope>
    <source>
        <strain evidence="2 3">AM-OR11-026</strain>
    </source>
</reference>
<gene>
    <name evidence="2" type="ORF">K503DRAFT_807074</name>
</gene>
<evidence type="ECO:0000313" key="2">
    <source>
        <dbReference type="EMBL" id="OAX30559.1"/>
    </source>
</evidence>
<protein>
    <submittedName>
        <fullName evidence="2">Uncharacterized protein</fullName>
    </submittedName>
</protein>
<name>A0A1B7MD83_9AGAM</name>
<organism evidence="2 3">
    <name type="scientific">Rhizopogon vinicolor AM-OR11-026</name>
    <dbReference type="NCBI Taxonomy" id="1314800"/>
    <lineage>
        <taxon>Eukaryota</taxon>
        <taxon>Fungi</taxon>
        <taxon>Dikarya</taxon>
        <taxon>Basidiomycota</taxon>
        <taxon>Agaricomycotina</taxon>
        <taxon>Agaricomycetes</taxon>
        <taxon>Agaricomycetidae</taxon>
        <taxon>Boletales</taxon>
        <taxon>Suillineae</taxon>
        <taxon>Rhizopogonaceae</taxon>
        <taxon>Rhizopogon</taxon>
    </lineage>
</organism>
<feature type="region of interest" description="Disordered" evidence="1">
    <location>
        <begin position="44"/>
        <end position="68"/>
    </location>
</feature>
<dbReference type="EMBL" id="KV450270">
    <property type="protein sequence ID" value="OAX30559.1"/>
    <property type="molecule type" value="Genomic_DNA"/>
</dbReference>
<dbReference type="InParanoid" id="A0A1B7MD83"/>
<dbReference type="OrthoDB" id="10460904at2759"/>